<dbReference type="Proteomes" id="UP001172778">
    <property type="component" value="Unassembled WGS sequence"/>
</dbReference>
<reference evidence="2" key="1">
    <citation type="submission" date="2023-03" db="EMBL/GenBank/DDBJ databases">
        <title>Chitinimonas shenzhenensis gen. nov., sp. nov., a novel member of family Burkholderiaceae isolated from activated sludge collected in Shen Zhen, China.</title>
        <authorList>
            <person name="Wang X."/>
        </authorList>
    </citation>
    <scope>NUCLEOTIDE SEQUENCE</scope>
    <source>
        <strain evidence="2">DQS-5</strain>
    </source>
</reference>
<dbReference type="EMBL" id="JARRAF010000006">
    <property type="protein sequence ID" value="MDK2123731.1"/>
    <property type="molecule type" value="Genomic_DNA"/>
</dbReference>
<keyword evidence="1" id="KW-0732">Signal</keyword>
<accession>A0ABT7DUK3</accession>
<name>A0ABT7DUK3_9NEIS</name>
<gene>
    <name evidence="2" type="ORF">PZA18_06680</name>
</gene>
<feature type="signal peptide" evidence="1">
    <location>
        <begin position="1"/>
        <end position="23"/>
    </location>
</feature>
<evidence type="ECO:0000256" key="1">
    <source>
        <dbReference type="SAM" id="SignalP"/>
    </source>
</evidence>
<sequence>MKNVVLRSVLLVAGLFSASVVWAEPQFQDCHLEDGRVMTFRQTLESLVEKKERTTGATACKKETVGVYDVMYCNTHGRAENRGRVERVISSADDTATPGCQVQDNCVYNGSSFRPGWHEAAQDRVTVLTGLPSCKEEVRQRNIKALCQGGQWLNVQSFDAGLVSSQIDRKSPGCADRCEFKGAYFANGYALRMVIDQKRKCERGPANLYQWRITETVFEGTCQAGNWAGAKQTTGSYLMLIPGGGRC</sequence>
<protein>
    <submittedName>
        <fullName evidence="2">Uncharacterized protein</fullName>
    </submittedName>
</protein>
<dbReference type="RefSeq" id="WP_284100038.1">
    <property type="nucleotide sequence ID" value="NZ_JARRAF010000006.1"/>
</dbReference>
<comment type="caution">
    <text evidence="2">The sequence shown here is derived from an EMBL/GenBank/DDBJ whole genome shotgun (WGS) entry which is preliminary data.</text>
</comment>
<evidence type="ECO:0000313" key="3">
    <source>
        <dbReference type="Proteomes" id="UP001172778"/>
    </source>
</evidence>
<evidence type="ECO:0000313" key="2">
    <source>
        <dbReference type="EMBL" id="MDK2123731.1"/>
    </source>
</evidence>
<proteinExistence type="predicted"/>
<feature type="chain" id="PRO_5047531594" evidence="1">
    <location>
        <begin position="24"/>
        <end position="247"/>
    </location>
</feature>
<organism evidence="2 3">
    <name type="scientific">Parachitinimonas caeni</name>
    <dbReference type="NCBI Taxonomy" id="3031301"/>
    <lineage>
        <taxon>Bacteria</taxon>
        <taxon>Pseudomonadati</taxon>
        <taxon>Pseudomonadota</taxon>
        <taxon>Betaproteobacteria</taxon>
        <taxon>Neisseriales</taxon>
        <taxon>Chitinibacteraceae</taxon>
        <taxon>Parachitinimonas</taxon>
    </lineage>
</organism>
<keyword evidence="3" id="KW-1185">Reference proteome</keyword>